<keyword evidence="6" id="KW-0135">Cellulose biosynthesis</keyword>
<comment type="subunit">
    <text evidence="6">Tightly associated with the cellulose synthase catalytic subunit.</text>
</comment>
<gene>
    <name evidence="7" type="ORF">CPY51_24305</name>
</gene>
<keyword evidence="2 6" id="KW-1003">Cell membrane</keyword>
<dbReference type="InterPro" id="IPR018513">
    <property type="entry name" value="Cell_synthase_bac"/>
</dbReference>
<name>A0A2W4CAZ7_9HYPH</name>
<evidence type="ECO:0000256" key="1">
    <source>
        <dbReference type="ARBA" id="ARBA00004162"/>
    </source>
</evidence>
<dbReference type="EMBL" id="PCDP01000056">
    <property type="protein sequence ID" value="PZM09981.1"/>
    <property type="molecule type" value="Genomic_DNA"/>
</dbReference>
<dbReference type="Pfam" id="PF03170">
    <property type="entry name" value="BcsB"/>
    <property type="match status" value="1"/>
</dbReference>
<accession>A0A2W4CAZ7</accession>
<sequence length="790" mass="83042">MSTLARYKIAMACAALGILATNSAVAQEQGFSLSGLGPKPAATVAVPVEINGNLRRIAADRSALFFNGESASNEYPFYALPSEIAGSAKLMLTLQTAISAAPERSQMRVFVNDQELGTVRLEAGDPHRVEFSVPSGLIQPGYNAVSILVDQKHRVDCSVDATYELWTQIDPERSGFVFANASKPDGNSMPDLIALGGLANGRTPIRGHVLPGAPRSDINRTMAAVQSLALLGSFDHPTVQIATTQSTEPGIDVVVGTYSTAGDILGDNPDGKSIKDGISILSSADGKRKTLLVTARTAEDLDSSVTLLTAMAEKQQHDGTPQGLRALINMKGRLLAPATQVPLRNLGFITEPFTGRFYSQQVNFSLPSDFYPGDYAALVLHLNAQYAAGLSKDAELIVRANSETVADIPLGAGRNGLIQDQSLPIPLNKLRPGENTIQIEARLPTPSDAVCEPVASSQERPRMLILGDSYLDVPNFARVGRYPDIAALVSGSSLQKQANAASPLPVFVPNFNPAALDAAGSFLAKMAYSSGHVLSVDVTPSIPDVQQPTMMAFGTYGDLPRDMLDKVGLELQGMAGGPAFSPGEPGPAAIVPSLSLAAASALDAQPETKTADASPADGVQARLSATVGHLGDSVIAMKDEMASYANVIVSRLRFRANTAGGTDGKRFQPSGNAAFLIAQNEVDAGGAWTIVTAPTSAQLSANVDAIMGRATWSRLNGSIQSFSASGQVVDEVEPTRVALFQTQAASVGNLRLVVAGWFSNHVWEYTLAQIGAAILLGISTFLLLKLGRAR</sequence>
<keyword evidence="6" id="KW-0732">Signal</keyword>
<evidence type="ECO:0000256" key="2">
    <source>
        <dbReference type="ARBA" id="ARBA00022475"/>
    </source>
</evidence>
<keyword evidence="3 6" id="KW-0812">Transmembrane</keyword>
<evidence type="ECO:0000256" key="4">
    <source>
        <dbReference type="ARBA" id="ARBA00022989"/>
    </source>
</evidence>
<comment type="subcellular location">
    <subcellularLocation>
        <location evidence="6">Cell inner membrane</location>
    </subcellularLocation>
    <subcellularLocation>
        <location evidence="1">Cell membrane</location>
        <topology evidence="1">Single-pass membrane protein</topology>
    </subcellularLocation>
</comment>
<organism evidence="7 8">
    <name type="scientific">Rhizobium tubonense</name>
    <dbReference type="NCBI Taxonomy" id="484088"/>
    <lineage>
        <taxon>Bacteria</taxon>
        <taxon>Pseudomonadati</taxon>
        <taxon>Pseudomonadota</taxon>
        <taxon>Alphaproteobacteria</taxon>
        <taxon>Hyphomicrobiales</taxon>
        <taxon>Rhizobiaceae</taxon>
        <taxon>Rhizobium/Agrobacterium group</taxon>
        <taxon>Rhizobium</taxon>
    </lineage>
</organism>
<reference evidence="7 8" key="1">
    <citation type="journal article" date="2018" name="Sci. Rep.">
        <title>Rhizobium tumorigenes sp. nov., a novel plant tumorigenic bacterium isolated from cane gall tumors on thornless blackberry.</title>
        <authorList>
            <person name="Kuzmanovi N."/>
            <person name="Smalla K."/>
            <person name="Gronow S."/>
            <person name="PuBawska J."/>
        </authorList>
    </citation>
    <scope>NUCLEOTIDE SEQUENCE [LARGE SCALE GENOMIC DNA]</scope>
    <source>
        <strain evidence="7 8">CCBAU 85046</strain>
    </source>
</reference>
<dbReference type="GO" id="GO:0030244">
    <property type="term" value="P:cellulose biosynthetic process"/>
    <property type="evidence" value="ECO:0007669"/>
    <property type="project" value="UniProtKB-KW"/>
</dbReference>
<keyword evidence="6" id="KW-0997">Cell inner membrane</keyword>
<comment type="caution">
    <text evidence="7">The sequence shown here is derived from an EMBL/GenBank/DDBJ whole genome shotgun (WGS) entry which is preliminary data.</text>
</comment>
<evidence type="ECO:0000256" key="6">
    <source>
        <dbReference type="RuleBase" id="RU365021"/>
    </source>
</evidence>
<dbReference type="AlphaFoldDB" id="A0A2W4CAZ7"/>
<feature type="signal peptide" evidence="6">
    <location>
        <begin position="1"/>
        <end position="26"/>
    </location>
</feature>
<dbReference type="OrthoDB" id="7615145at2"/>
<keyword evidence="4 6" id="KW-1133">Transmembrane helix</keyword>
<evidence type="ECO:0000256" key="3">
    <source>
        <dbReference type="ARBA" id="ARBA00022692"/>
    </source>
</evidence>
<dbReference type="UniPathway" id="UPA00694"/>
<keyword evidence="8" id="KW-1185">Reference proteome</keyword>
<dbReference type="GO" id="GO:0005886">
    <property type="term" value="C:plasma membrane"/>
    <property type="evidence" value="ECO:0007669"/>
    <property type="project" value="UniProtKB-SubCell"/>
</dbReference>
<dbReference type="RefSeq" id="WP_111162808.1">
    <property type="nucleotide sequence ID" value="NZ_PCDP01000056.1"/>
</dbReference>
<evidence type="ECO:0000313" key="7">
    <source>
        <dbReference type="EMBL" id="PZM09981.1"/>
    </source>
</evidence>
<dbReference type="GO" id="GO:0006011">
    <property type="term" value="P:UDP-alpha-D-glucose metabolic process"/>
    <property type="evidence" value="ECO:0007669"/>
    <property type="project" value="InterPro"/>
</dbReference>
<feature type="chain" id="PRO_5015800411" description="Cyclic di-GMP-binding protein" evidence="6">
    <location>
        <begin position="27"/>
        <end position="790"/>
    </location>
</feature>
<keyword evidence="6" id="KW-0973">c-di-GMP</keyword>
<comment type="function">
    <text evidence="6">Binds the cellulose synthase activator, bis-(3'-5') cyclic diguanylic acid (c-di-GMP).</text>
</comment>
<dbReference type="Proteomes" id="UP000248925">
    <property type="component" value="Unassembled WGS sequence"/>
</dbReference>
<proteinExistence type="inferred from homology"/>
<evidence type="ECO:0000256" key="5">
    <source>
        <dbReference type="ARBA" id="ARBA00023136"/>
    </source>
</evidence>
<dbReference type="Gene3D" id="2.60.120.260">
    <property type="entry name" value="Galactose-binding domain-like"/>
    <property type="match status" value="2"/>
</dbReference>
<feature type="transmembrane region" description="Helical" evidence="6">
    <location>
        <begin position="762"/>
        <end position="784"/>
    </location>
</feature>
<evidence type="ECO:0000313" key="8">
    <source>
        <dbReference type="Proteomes" id="UP000248925"/>
    </source>
</evidence>
<protein>
    <recommendedName>
        <fullName evidence="6">Cyclic di-GMP-binding protein</fullName>
    </recommendedName>
    <alternativeName>
        <fullName evidence="6">Cellulose synthase regulatory subunit</fullName>
    </alternativeName>
</protein>
<keyword evidence="5 6" id="KW-0472">Membrane</keyword>
<dbReference type="PANTHER" id="PTHR39083:SF1">
    <property type="entry name" value="CYCLIC DI-GMP-BINDING PROTEIN"/>
    <property type="match status" value="1"/>
</dbReference>
<comment type="similarity">
    <text evidence="6">Belongs to the AcsB/BcsB family.</text>
</comment>
<comment type="pathway">
    <text evidence="6">Glycan metabolism; bacterial cellulose biosynthesis.</text>
</comment>
<dbReference type="PANTHER" id="PTHR39083">
    <property type="entry name" value="CYCLIC DI-GMP-BINDING PROTEIN"/>
    <property type="match status" value="1"/>
</dbReference>